<organism evidence="1 2">
    <name type="scientific">Marssonina brunnea f. sp. multigermtubi (strain MB_m1)</name>
    <name type="common">Marssonina leaf spot fungus</name>
    <dbReference type="NCBI Taxonomy" id="1072389"/>
    <lineage>
        <taxon>Eukaryota</taxon>
        <taxon>Fungi</taxon>
        <taxon>Dikarya</taxon>
        <taxon>Ascomycota</taxon>
        <taxon>Pezizomycotina</taxon>
        <taxon>Leotiomycetes</taxon>
        <taxon>Helotiales</taxon>
        <taxon>Drepanopezizaceae</taxon>
        <taxon>Drepanopeziza</taxon>
    </lineage>
</organism>
<proteinExistence type="predicted"/>
<dbReference type="InParanoid" id="K1WMY4"/>
<evidence type="ECO:0000313" key="2">
    <source>
        <dbReference type="Proteomes" id="UP000006753"/>
    </source>
</evidence>
<gene>
    <name evidence="1" type="ORF">MBM_07446</name>
</gene>
<dbReference type="HOGENOM" id="CLU_483159_0_0_1"/>
<dbReference type="EMBL" id="JH921446">
    <property type="protein sequence ID" value="EKD14216.1"/>
    <property type="molecule type" value="Genomic_DNA"/>
</dbReference>
<keyword evidence="2" id="KW-1185">Reference proteome</keyword>
<dbReference type="eggNOG" id="ENOG502SDT6">
    <property type="taxonomic scope" value="Eukaryota"/>
</dbReference>
<evidence type="ECO:0000313" key="1">
    <source>
        <dbReference type="EMBL" id="EKD14216.1"/>
    </source>
</evidence>
<dbReference type="AlphaFoldDB" id="K1WMY4"/>
<accession>K1WMY4</accession>
<reference evidence="1 2" key="1">
    <citation type="journal article" date="2012" name="BMC Genomics">
        <title>Sequencing the genome of Marssonina brunnea reveals fungus-poplar co-evolution.</title>
        <authorList>
            <person name="Zhu S."/>
            <person name="Cao Y.-Z."/>
            <person name="Jiang C."/>
            <person name="Tan B.-Y."/>
            <person name="Wang Z."/>
            <person name="Feng S."/>
            <person name="Zhang L."/>
            <person name="Su X.-H."/>
            <person name="Brejova B."/>
            <person name="Vinar T."/>
            <person name="Xu M."/>
            <person name="Wang M.-X."/>
            <person name="Zhang S.-G."/>
            <person name="Huang M.-R."/>
            <person name="Wu R."/>
            <person name="Zhou Y."/>
        </authorList>
    </citation>
    <scope>NUCLEOTIDE SEQUENCE [LARGE SCALE GENOMIC DNA]</scope>
    <source>
        <strain evidence="1 2">MB_m1</strain>
    </source>
</reference>
<sequence length="611" mass="69237">MPSGCQVPRRQDTKILNKNKCPSLALDKDLRSERSTTVRFDRNQPLPPVAMKWSMSKHRYFRKRAGHERIPALPASNDNDNLKFDEGSGQMFTETFVRAQSSADRNWSRLLRPRSIITSDAQNNKRRIRGSRALRDLAIDSIVENLGDLTFEWIQELPKHLKLRIWALARERYTVPLTVWSMFSRDLSREDRIPLSLLRYRQQIELPPLSLGSYSTAITSPGFDFLATLSITTAFPVSDLVTLSSITNLAVLEIIHTTGQVMESPVSDRLLRTWQEAAINKGAFPVLRILKLWNHNELTSNSILYLNSFPILALCDIRGCNLGADARAKAQSLGWKTSLDPSTLALYEAACVERAVRLRIIADGHNIEPIRRAPSQQLDDSKTISRLPRNEVAAFLTNPSRSLRQPKPSRAAQRWSEIQMAIDSLVEHVESPPVSGPWEFGDFNRDQMARRRPTYVKQKWDFDLCTIFSRIGELRSDRDLSRAGLDIGDQAVADDELVNSIPMASLRLGHSPSYLLSSRMNNQIKSLYGTPKVARKKPQPAPDIQDITFIRIKAPRAEDQRSPTVEDEVVEELDDNALKRSTSAMSTVKQRSTKFLQNKKMKLGDILGSFI</sequence>
<dbReference type="Proteomes" id="UP000006753">
    <property type="component" value="Unassembled WGS sequence"/>
</dbReference>
<dbReference type="OrthoDB" id="5273928at2759"/>
<name>K1WMY4_MARBU</name>
<dbReference type="KEGG" id="mbe:MBM_07446"/>
<protein>
    <submittedName>
        <fullName evidence="1">CBS domain-containing protein</fullName>
    </submittedName>
</protein>
<dbReference type="OMA" id="ETWEFRT"/>